<reference evidence="3" key="1">
    <citation type="journal article" date="2019" name="Int. J. Syst. Evol. Microbiol.">
        <title>The Global Catalogue of Microorganisms (GCM) 10K type strain sequencing project: providing services to taxonomists for standard genome sequencing and annotation.</title>
        <authorList>
            <consortium name="The Broad Institute Genomics Platform"/>
            <consortium name="The Broad Institute Genome Sequencing Center for Infectious Disease"/>
            <person name="Wu L."/>
            <person name="Ma J."/>
        </authorList>
    </citation>
    <scope>NUCLEOTIDE SEQUENCE [LARGE SCALE GENOMIC DNA]</scope>
    <source>
        <strain evidence="3">JCM 32206</strain>
    </source>
</reference>
<comment type="caution">
    <text evidence="2">The sequence shown here is derived from an EMBL/GenBank/DDBJ whole genome shotgun (WGS) entry which is preliminary data.</text>
</comment>
<dbReference type="InterPro" id="IPR011042">
    <property type="entry name" value="6-blade_b-propeller_TolB-like"/>
</dbReference>
<evidence type="ECO:0000313" key="3">
    <source>
        <dbReference type="Proteomes" id="UP001501183"/>
    </source>
</evidence>
<feature type="signal peptide" evidence="1">
    <location>
        <begin position="1"/>
        <end position="36"/>
    </location>
</feature>
<dbReference type="Gene3D" id="2.120.10.30">
    <property type="entry name" value="TolB, C-terminal domain"/>
    <property type="match status" value="1"/>
</dbReference>
<evidence type="ECO:0000256" key="1">
    <source>
        <dbReference type="SAM" id="SignalP"/>
    </source>
</evidence>
<accession>A0ABP8NV43</accession>
<organism evidence="2 3">
    <name type="scientific">Rhodococcus olei</name>
    <dbReference type="NCBI Taxonomy" id="2161675"/>
    <lineage>
        <taxon>Bacteria</taxon>
        <taxon>Bacillati</taxon>
        <taxon>Actinomycetota</taxon>
        <taxon>Actinomycetes</taxon>
        <taxon>Mycobacteriales</taxon>
        <taxon>Nocardiaceae</taxon>
        <taxon>Rhodococcus</taxon>
    </lineage>
</organism>
<name>A0ABP8NV43_9NOCA</name>
<gene>
    <name evidence="2" type="ORF">GCM10023094_03010</name>
</gene>
<dbReference type="SUPFAM" id="SSF63829">
    <property type="entry name" value="Calcium-dependent phosphotriesterase"/>
    <property type="match status" value="1"/>
</dbReference>
<evidence type="ECO:0000313" key="2">
    <source>
        <dbReference type="EMBL" id="GAA4471776.1"/>
    </source>
</evidence>
<evidence type="ECO:0008006" key="4">
    <source>
        <dbReference type="Google" id="ProtNLM"/>
    </source>
</evidence>
<protein>
    <recommendedName>
        <fullName evidence="4">SMP-30/gluconolaconase/LRE-like protein</fullName>
    </recommendedName>
</protein>
<feature type="chain" id="PRO_5046069009" description="SMP-30/gluconolaconase/LRE-like protein" evidence="1">
    <location>
        <begin position="37"/>
        <end position="338"/>
    </location>
</feature>
<dbReference type="EMBL" id="BAABFB010000010">
    <property type="protein sequence ID" value="GAA4471776.1"/>
    <property type="molecule type" value="Genomic_DNA"/>
</dbReference>
<sequence length="338" mass="34937">MPIGVGAVRRIHRLLSSACAAAAVAGLMATAPVAHAETAGSSHAQTDGASCAEGWQADILASGLGGLENLEPDGVGGFYLSGIVKGVLYHVDSTGEVTTLLSGLDNPAGLRLVGDDLYFLTGDGTAFTGTGTLRRYNVTTGAVTTLLPGLVQPNGLLLLPDGDLLISHLSIPFPVGMSRYRPSTGEFTPHWSNTPYPNGIALTADQTAIYTENDFTSQVLRIPLDAPMDATVVAGVHDGLFPGLDDMVATHAGQLYLAGDTSGRVYSMDPATGATCAIATGWQMSSPMLPNGPTSVRIARDGQGWALYVTSIDGNLRRLRPPPGVDLTPVLADADVQG</sequence>
<keyword evidence="3" id="KW-1185">Reference proteome</keyword>
<keyword evidence="1" id="KW-0732">Signal</keyword>
<proteinExistence type="predicted"/>
<dbReference type="Proteomes" id="UP001501183">
    <property type="component" value="Unassembled WGS sequence"/>
</dbReference>